<dbReference type="PANTHER" id="PTHR39966:SF1">
    <property type="entry name" value="HEMERYTHRIN-LIKE DOMAIN-CONTAINING PROTEIN"/>
    <property type="match status" value="1"/>
</dbReference>
<organism evidence="2 3">
    <name type="scientific">Massilia solisilvae</name>
    <dbReference type="NCBI Taxonomy" id="1811225"/>
    <lineage>
        <taxon>Bacteria</taxon>
        <taxon>Pseudomonadati</taxon>
        <taxon>Pseudomonadota</taxon>
        <taxon>Betaproteobacteria</taxon>
        <taxon>Burkholderiales</taxon>
        <taxon>Oxalobacteraceae</taxon>
        <taxon>Telluria group</taxon>
        <taxon>Massilia</taxon>
    </lineage>
</organism>
<name>A0ABT2BJB6_9BURK</name>
<accession>A0ABT2BJB6</accession>
<dbReference type="InterPro" id="IPR012312">
    <property type="entry name" value="Hemerythrin-like"/>
</dbReference>
<dbReference type="Gene3D" id="1.20.120.520">
    <property type="entry name" value="nmb1532 protein domain like"/>
    <property type="match status" value="1"/>
</dbReference>
<evidence type="ECO:0000259" key="1">
    <source>
        <dbReference type="Pfam" id="PF01814"/>
    </source>
</evidence>
<protein>
    <submittedName>
        <fullName evidence="2">Hemerythrin domain-containing protein</fullName>
    </submittedName>
</protein>
<dbReference type="PANTHER" id="PTHR39966">
    <property type="entry name" value="BLL2471 PROTEIN-RELATED"/>
    <property type="match status" value="1"/>
</dbReference>
<dbReference type="RefSeq" id="WP_258856291.1">
    <property type="nucleotide sequence ID" value="NZ_JANUGV010000002.1"/>
</dbReference>
<sequence>MANRREFIRTAAQAGGAVVAVYVPAPARAEEGGRQVSATEDLMREHGVLRRALLIYEAASERLLREKGPVPATVLARTASLFRSFGEDYHERRLEEQIIFPAVRKLKGRVARLPDVLQQQHERGRELTAYVIDTTRRGRIDPLAARPLGRALHDFAIMYAHHAAREDTEVFTAWKDSLSASAFKEMGERFEHIEQQVFGHDGFEDALKHIAELEGEMGLADLASFTIAPPPAANGPRDGT</sequence>
<proteinExistence type="predicted"/>
<feature type="domain" description="Hemerythrin-like" evidence="1">
    <location>
        <begin position="38"/>
        <end position="173"/>
    </location>
</feature>
<evidence type="ECO:0000313" key="2">
    <source>
        <dbReference type="EMBL" id="MCS0608608.1"/>
    </source>
</evidence>
<dbReference type="Pfam" id="PF01814">
    <property type="entry name" value="Hemerythrin"/>
    <property type="match status" value="1"/>
</dbReference>
<dbReference type="InterPro" id="IPR006311">
    <property type="entry name" value="TAT_signal"/>
</dbReference>
<evidence type="ECO:0000313" key="3">
    <source>
        <dbReference type="Proteomes" id="UP001205861"/>
    </source>
</evidence>
<gene>
    <name evidence="2" type="ORF">NX773_10580</name>
</gene>
<comment type="caution">
    <text evidence="2">The sequence shown here is derived from an EMBL/GenBank/DDBJ whole genome shotgun (WGS) entry which is preliminary data.</text>
</comment>
<dbReference type="PROSITE" id="PS51318">
    <property type="entry name" value="TAT"/>
    <property type="match status" value="1"/>
</dbReference>
<dbReference type="EMBL" id="JANUGV010000002">
    <property type="protein sequence ID" value="MCS0608608.1"/>
    <property type="molecule type" value="Genomic_DNA"/>
</dbReference>
<reference evidence="2 3" key="1">
    <citation type="submission" date="2022-08" db="EMBL/GenBank/DDBJ databases">
        <title>Reclassification of Massilia species as members of the genera Telluria, Duganella, Pseudoduganella, Mokoshia gen. nov. and Zemynaea gen. nov. using orthogonal and non-orthogonal genome-based approaches.</title>
        <authorList>
            <person name="Bowman J.P."/>
        </authorList>
    </citation>
    <scope>NUCLEOTIDE SEQUENCE [LARGE SCALE GENOMIC DNA]</scope>
    <source>
        <strain evidence="2 3">JCM 31607</strain>
    </source>
</reference>
<dbReference type="Proteomes" id="UP001205861">
    <property type="component" value="Unassembled WGS sequence"/>
</dbReference>
<keyword evidence="3" id="KW-1185">Reference proteome</keyword>